<dbReference type="AlphaFoldDB" id="A0A3P8M0V6"/>
<dbReference type="KEGG" id="rtg:NCTC13098_00421"/>
<evidence type="ECO:0000313" key="1">
    <source>
        <dbReference type="EMBL" id="VDR24143.1"/>
    </source>
</evidence>
<protein>
    <submittedName>
        <fullName evidence="1">Uncharacterized protein</fullName>
    </submittedName>
</protein>
<organism evidence="1 2">
    <name type="scientific">Raoultella terrigena</name>
    <name type="common">Klebsiella terrigena</name>
    <dbReference type="NCBI Taxonomy" id="577"/>
    <lineage>
        <taxon>Bacteria</taxon>
        <taxon>Pseudomonadati</taxon>
        <taxon>Pseudomonadota</taxon>
        <taxon>Gammaproteobacteria</taxon>
        <taxon>Enterobacterales</taxon>
        <taxon>Enterobacteriaceae</taxon>
        <taxon>Klebsiella/Raoultella group</taxon>
        <taxon>Raoultella</taxon>
    </lineage>
</organism>
<gene>
    <name evidence="1" type="ORF">NCTC13098_00421</name>
</gene>
<evidence type="ECO:0000313" key="2">
    <source>
        <dbReference type="Proteomes" id="UP000274346"/>
    </source>
</evidence>
<reference evidence="1 2" key="1">
    <citation type="submission" date="2018-12" db="EMBL/GenBank/DDBJ databases">
        <authorList>
            <consortium name="Pathogen Informatics"/>
        </authorList>
    </citation>
    <scope>NUCLEOTIDE SEQUENCE [LARGE SCALE GENOMIC DNA]</scope>
    <source>
        <strain evidence="1 2">NCTC13098</strain>
    </source>
</reference>
<name>A0A3P8M0V6_RAOTE</name>
<dbReference type="Proteomes" id="UP000274346">
    <property type="component" value="Chromosome"/>
</dbReference>
<accession>A0A3P8M0V6</accession>
<proteinExistence type="predicted"/>
<dbReference type="EMBL" id="LR131271">
    <property type="protein sequence ID" value="VDR24143.1"/>
    <property type="molecule type" value="Genomic_DNA"/>
</dbReference>
<sequence length="55" mass="6400">MSEKCDRGHYNVSLPRKKCCKIHRFETIYRSITVLTDLLQANTARMNKKGPGNYL</sequence>